<dbReference type="Proteomes" id="UP001164459">
    <property type="component" value="Chromosome"/>
</dbReference>
<organism evidence="2 3">
    <name type="scientific">Nannocystis punicea</name>
    <dbReference type="NCBI Taxonomy" id="2995304"/>
    <lineage>
        <taxon>Bacteria</taxon>
        <taxon>Pseudomonadati</taxon>
        <taxon>Myxococcota</taxon>
        <taxon>Polyangia</taxon>
        <taxon>Nannocystales</taxon>
        <taxon>Nannocystaceae</taxon>
        <taxon>Nannocystis</taxon>
    </lineage>
</organism>
<feature type="transmembrane region" description="Helical" evidence="1">
    <location>
        <begin position="24"/>
        <end position="44"/>
    </location>
</feature>
<protein>
    <submittedName>
        <fullName evidence="2">Uncharacterized protein</fullName>
    </submittedName>
</protein>
<keyword evidence="1" id="KW-0472">Membrane</keyword>
<evidence type="ECO:0000313" key="2">
    <source>
        <dbReference type="EMBL" id="WAS95100.1"/>
    </source>
</evidence>
<proteinExistence type="predicted"/>
<evidence type="ECO:0000256" key="1">
    <source>
        <dbReference type="SAM" id="Phobius"/>
    </source>
</evidence>
<evidence type="ECO:0000313" key="3">
    <source>
        <dbReference type="Proteomes" id="UP001164459"/>
    </source>
</evidence>
<reference evidence="2" key="1">
    <citation type="submission" date="2022-11" db="EMBL/GenBank/DDBJ databases">
        <title>Minimal conservation of predation-associated metabolite biosynthetic gene clusters underscores biosynthetic potential of Myxococcota including descriptions for ten novel species: Archangium lansinium sp. nov., Myxococcus landrumus sp. nov., Nannocystis bai.</title>
        <authorList>
            <person name="Ahearne A."/>
            <person name="Stevens C."/>
            <person name="Dowd S."/>
        </authorList>
    </citation>
    <scope>NUCLEOTIDE SEQUENCE</scope>
    <source>
        <strain evidence="2">Fl3</strain>
    </source>
</reference>
<gene>
    <name evidence="2" type="ORF">O0S08_02975</name>
</gene>
<accession>A0ABY7H750</accession>
<dbReference type="EMBL" id="CP114040">
    <property type="protein sequence ID" value="WAS95100.1"/>
    <property type="molecule type" value="Genomic_DNA"/>
</dbReference>
<dbReference type="RefSeq" id="WP_269037432.1">
    <property type="nucleotide sequence ID" value="NZ_CP114040.1"/>
</dbReference>
<keyword evidence="1" id="KW-0812">Transmembrane</keyword>
<keyword evidence="1" id="KW-1133">Transmembrane helix</keyword>
<name>A0ABY7H750_9BACT</name>
<keyword evidence="3" id="KW-1185">Reference proteome</keyword>
<sequence>MREPDHPPSPPEIERRLQFHREQLLLLPLMLVVPIMALLGLLGGPRVREEIELRGVRLGVEFAPRDHLEDWGRMHVTVDNRSPAPLPGARAEFARALLDPLWQPSFQPPLARIDGDWYVVALGDIPPGQARVVTLDYRSTEPGELTGAIRVRAGDEAPVELPIHITVLP</sequence>